<dbReference type="Pfam" id="PF13830">
    <property type="entry name" value="DUF4192"/>
    <property type="match status" value="1"/>
</dbReference>
<protein>
    <recommendedName>
        <fullName evidence="4">DUF4192 domain-containing protein</fullName>
    </recommendedName>
</protein>
<evidence type="ECO:0000313" key="3">
    <source>
        <dbReference type="Proteomes" id="UP000431401"/>
    </source>
</evidence>
<feature type="region of interest" description="Disordered" evidence="1">
    <location>
        <begin position="1"/>
        <end position="31"/>
    </location>
</feature>
<accession>A0A7K0DHZ0</accession>
<evidence type="ECO:0000313" key="2">
    <source>
        <dbReference type="EMBL" id="MQY25238.1"/>
    </source>
</evidence>
<dbReference type="EMBL" id="WEGI01000002">
    <property type="protein sequence ID" value="MQY25238.1"/>
    <property type="molecule type" value="Genomic_DNA"/>
</dbReference>
<evidence type="ECO:0000256" key="1">
    <source>
        <dbReference type="SAM" id="MobiDB-lite"/>
    </source>
</evidence>
<evidence type="ECO:0008006" key="4">
    <source>
        <dbReference type="Google" id="ProtNLM"/>
    </source>
</evidence>
<dbReference type="InterPro" id="IPR025447">
    <property type="entry name" value="DUF4192"/>
</dbReference>
<dbReference type="Proteomes" id="UP000431401">
    <property type="component" value="Unassembled WGS sequence"/>
</dbReference>
<sequence length="404" mass="42372">MRAGGWYRPGTLDGMTTPAEPVPTADRAATGQHRACAGAESPFARWDPPGLRIDEPSEFIAAVPALLGFVPERSLVVCLLREAPDRSGSVFLGAVARHDLYPRAAQVRVARQLAALCAQERACGALVLIIDDSTGGPDRIGRPDGAGCRLMRMLAGALLAEDVELTDAWIVSEITDGARWWSLIDPEVTGTQSDPAASPVALAQVLDGRPIRSGRAELADLVAPDPVRAAEVAELLPEVVAAVADARCAATRECHRRAMVEAVLGQVRRADSGGRPSARELAELAVALRDTAIRDILFALPVSGYARAAEALWSHLCRAVTGPDRAEAATLLGYSAYARGDGPVAGVALAAALAAEARHTLAGLLETALRTGMPPHEVRRLARSGMDRAAALGVDIGSDPRGRS</sequence>
<proteinExistence type="predicted"/>
<name>A0A7K0DHZ0_9NOCA</name>
<dbReference type="AlphaFoldDB" id="A0A7K0DHZ0"/>
<gene>
    <name evidence="2" type="ORF">NRB56_07940</name>
</gene>
<organism evidence="2 3">
    <name type="scientific">Nocardia aurantia</name>
    <dbReference type="NCBI Taxonomy" id="2585199"/>
    <lineage>
        <taxon>Bacteria</taxon>
        <taxon>Bacillati</taxon>
        <taxon>Actinomycetota</taxon>
        <taxon>Actinomycetes</taxon>
        <taxon>Mycobacteriales</taxon>
        <taxon>Nocardiaceae</taxon>
        <taxon>Nocardia</taxon>
    </lineage>
</organism>
<reference evidence="2 3" key="1">
    <citation type="submission" date="2019-10" db="EMBL/GenBank/DDBJ databases">
        <title>Nocardia macrotermitis sp. nov. and Nocardia aurantia sp. nov., isolated from the gut of fungus growing-termite Macrotermes natalensis.</title>
        <authorList>
            <person name="Benndorf R."/>
            <person name="Schwitalla J."/>
            <person name="Martin K."/>
            <person name="De Beer W."/>
            <person name="Kaster A.-K."/>
            <person name="Vollmers J."/>
            <person name="Poulsen M."/>
            <person name="Beemelmanns C."/>
        </authorList>
    </citation>
    <scope>NUCLEOTIDE SEQUENCE [LARGE SCALE GENOMIC DNA]</scope>
    <source>
        <strain evidence="2 3">RB56</strain>
    </source>
</reference>
<comment type="caution">
    <text evidence="2">The sequence shown here is derived from an EMBL/GenBank/DDBJ whole genome shotgun (WGS) entry which is preliminary data.</text>
</comment>
<keyword evidence="3" id="KW-1185">Reference proteome</keyword>